<feature type="non-terminal residue" evidence="1">
    <location>
        <position position="159"/>
    </location>
</feature>
<dbReference type="SUPFAM" id="SSF56112">
    <property type="entry name" value="Protein kinase-like (PK-like)"/>
    <property type="match status" value="1"/>
</dbReference>
<evidence type="ECO:0000313" key="1">
    <source>
        <dbReference type="EMBL" id="GMT20405.1"/>
    </source>
</evidence>
<proteinExistence type="predicted"/>
<feature type="non-terminal residue" evidence="1">
    <location>
        <position position="1"/>
    </location>
</feature>
<protein>
    <submittedName>
        <fullName evidence="1">Uncharacterized protein</fullName>
    </submittedName>
</protein>
<accession>A0AAV5VLA5</accession>
<dbReference type="InterPro" id="IPR011009">
    <property type="entry name" value="Kinase-like_dom_sf"/>
</dbReference>
<comment type="caution">
    <text evidence="1">The sequence shown here is derived from an EMBL/GenBank/DDBJ whole genome shotgun (WGS) entry which is preliminary data.</text>
</comment>
<sequence length="159" mass="18349">HFSHSHSVDARALMAIEYTNPKAIMLPDPLAVSRKKLRPGQIISSEIKNYRIEGSISERIGHVFMVRQIDCKDNYYAMKMKYTEDDKLKTMKHEMYVYQNISKASADIDTSRFLQFIDRGRTPDFKYIMLELVANTISDIQAERSTPFSLATVAHVARE</sequence>
<name>A0AAV5VLA5_9BILA</name>
<gene>
    <name evidence="1" type="ORF">PFISCL1PPCAC_11702</name>
</gene>
<keyword evidence="2" id="KW-1185">Reference proteome</keyword>
<dbReference type="Proteomes" id="UP001432322">
    <property type="component" value="Unassembled WGS sequence"/>
</dbReference>
<reference evidence="1" key="1">
    <citation type="submission" date="2023-10" db="EMBL/GenBank/DDBJ databases">
        <title>Genome assembly of Pristionchus species.</title>
        <authorList>
            <person name="Yoshida K."/>
            <person name="Sommer R.J."/>
        </authorList>
    </citation>
    <scope>NUCLEOTIDE SEQUENCE</scope>
    <source>
        <strain evidence="1">RS5133</strain>
    </source>
</reference>
<organism evidence="1 2">
    <name type="scientific">Pristionchus fissidentatus</name>
    <dbReference type="NCBI Taxonomy" id="1538716"/>
    <lineage>
        <taxon>Eukaryota</taxon>
        <taxon>Metazoa</taxon>
        <taxon>Ecdysozoa</taxon>
        <taxon>Nematoda</taxon>
        <taxon>Chromadorea</taxon>
        <taxon>Rhabditida</taxon>
        <taxon>Rhabditina</taxon>
        <taxon>Diplogasteromorpha</taxon>
        <taxon>Diplogasteroidea</taxon>
        <taxon>Neodiplogasteridae</taxon>
        <taxon>Pristionchus</taxon>
    </lineage>
</organism>
<dbReference type="Gene3D" id="1.10.510.10">
    <property type="entry name" value="Transferase(Phosphotransferase) domain 1"/>
    <property type="match status" value="1"/>
</dbReference>
<dbReference type="AlphaFoldDB" id="A0AAV5VLA5"/>
<evidence type="ECO:0000313" key="2">
    <source>
        <dbReference type="Proteomes" id="UP001432322"/>
    </source>
</evidence>
<dbReference type="EMBL" id="BTSY01000003">
    <property type="protein sequence ID" value="GMT20405.1"/>
    <property type="molecule type" value="Genomic_DNA"/>
</dbReference>